<reference evidence="2" key="1">
    <citation type="submission" date="2022-07" db="EMBL/GenBank/DDBJ databases">
        <title>Fungi with potential for degradation of polypropylene.</title>
        <authorList>
            <person name="Gostincar C."/>
        </authorList>
    </citation>
    <scope>NUCLEOTIDE SEQUENCE</scope>
    <source>
        <strain evidence="2">EXF-13308</strain>
    </source>
</reference>
<organism evidence="2 3">
    <name type="scientific">Pleurostoma richardsiae</name>
    <dbReference type="NCBI Taxonomy" id="41990"/>
    <lineage>
        <taxon>Eukaryota</taxon>
        <taxon>Fungi</taxon>
        <taxon>Dikarya</taxon>
        <taxon>Ascomycota</taxon>
        <taxon>Pezizomycotina</taxon>
        <taxon>Sordariomycetes</taxon>
        <taxon>Sordariomycetidae</taxon>
        <taxon>Calosphaeriales</taxon>
        <taxon>Pleurostomataceae</taxon>
        <taxon>Pleurostoma</taxon>
    </lineage>
</organism>
<dbReference type="AlphaFoldDB" id="A0AA38RC69"/>
<dbReference type="PANTHER" id="PTHR28052">
    <property type="entry name" value="UPF0545 PROTEIN C22ORF39"/>
    <property type="match status" value="1"/>
</dbReference>
<feature type="region of interest" description="Disordered" evidence="1">
    <location>
        <begin position="1"/>
        <end position="142"/>
    </location>
</feature>
<evidence type="ECO:0000313" key="3">
    <source>
        <dbReference type="Proteomes" id="UP001174694"/>
    </source>
</evidence>
<proteinExistence type="predicted"/>
<feature type="compositionally biased region" description="Pro residues" evidence="1">
    <location>
        <begin position="65"/>
        <end position="80"/>
    </location>
</feature>
<dbReference type="InterPro" id="IPR021475">
    <property type="entry name" value="Pants/Emi1-like"/>
</dbReference>
<keyword evidence="3" id="KW-1185">Reference proteome</keyword>
<dbReference type="Pfam" id="PF11326">
    <property type="entry name" value="PANTS-like"/>
    <property type="match status" value="1"/>
</dbReference>
<dbReference type="PANTHER" id="PTHR28052:SF1">
    <property type="entry name" value="UPF0545 PROTEIN C22ORF39"/>
    <property type="match status" value="1"/>
</dbReference>
<name>A0AA38RC69_9PEZI</name>
<comment type="caution">
    <text evidence="2">The sequence shown here is derived from an EMBL/GenBank/DDBJ whole genome shotgun (WGS) entry which is preliminary data.</text>
</comment>
<evidence type="ECO:0008006" key="4">
    <source>
        <dbReference type="Google" id="ProtNLM"/>
    </source>
</evidence>
<feature type="compositionally biased region" description="Polar residues" evidence="1">
    <location>
        <begin position="7"/>
        <end position="17"/>
    </location>
</feature>
<evidence type="ECO:0000256" key="1">
    <source>
        <dbReference type="SAM" id="MobiDB-lite"/>
    </source>
</evidence>
<feature type="compositionally biased region" description="Low complexity" evidence="1">
    <location>
        <begin position="81"/>
        <end position="118"/>
    </location>
</feature>
<dbReference type="EMBL" id="JANBVO010000049">
    <property type="protein sequence ID" value="KAJ9133562.1"/>
    <property type="molecule type" value="Genomic_DNA"/>
</dbReference>
<feature type="compositionally biased region" description="Low complexity" evidence="1">
    <location>
        <begin position="18"/>
        <end position="41"/>
    </location>
</feature>
<gene>
    <name evidence="2" type="ORF">NKR23_g10679</name>
</gene>
<sequence>MGWLWADQTQAEPSSTGQSQPQEQTPAQAQAAASAPAQPSSDVDPEIQKFLALFQTDTGSSRPADPAPPPPKQASPPPASSEPAPKSSWSSWFSRSSSSSSSTTTADPSTPSSSSRTASEPELAQIQPPPASPQSETDRPQTLSPLAESLLPTEMSCQQAFNQAFYCQSVGGQWTSVYRAGSMRSCSDHWDDFWFCMRTKAYAPKMREDAIRAHYRARELDKYHGKPSSEDVWREREEKVPLGTAFAETYERPDASDAEWQKAEMERLRRIREGL</sequence>
<accession>A0AA38RC69</accession>
<dbReference type="Proteomes" id="UP001174694">
    <property type="component" value="Unassembled WGS sequence"/>
</dbReference>
<evidence type="ECO:0000313" key="2">
    <source>
        <dbReference type="EMBL" id="KAJ9133562.1"/>
    </source>
</evidence>
<protein>
    <recommendedName>
        <fullName evidence="4">Early meiotic induction protein 1</fullName>
    </recommendedName>
</protein>